<evidence type="ECO:0000259" key="2">
    <source>
        <dbReference type="PROSITE" id="PS51048"/>
    </source>
</evidence>
<comment type="caution">
    <text evidence="5">The sequence shown here is derived from an EMBL/GenBank/DDBJ whole genome shotgun (WGS) entry which is preliminary data.</text>
</comment>
<dbReference type="AlphaFoldDB" id="A0AAV8YTZ2"/>
<feature type="domain" description="RAP" evidence="4">
    <location>
        <begin position="718"/>
        <end position="775"/>
    </location>
</feature>
<dbReference type="Pfam" id="PF05002">
    <property type="entry name" value="SGS"/>
    <property type="match status" value="1"/>
</dbReference>
<dbReference type="SUPFAM" id="SSF49764">
    <property type="entry name" value="HSP20-like chaperones"/>
    <property type="match status" value="1"/>
</dbReference>
<feature type="domain" description="SGS" evidence="2">
    <location>
        <begin position="124"/>
        <end position="214"/>
    </location>
</feature>
<dbReference type="PANTHER" id="PTHR45862">
    <property type="entry name" value="PROTEIN SGT1 HOMOLOG"/>
    <property type="match status" value="1"/>
</dbReference>
<dbReference type="GO" id="GO:0051087">
    <property type="term" value="F:protein-folding chaperone binding"/>
    <property type="evidence" value="ECO:0007669"/>
    <property type="project" value="InterPro"/>
</dbReference>
<dbReference type="Gene3D" id="2.60.40.790">
    <property type="match status" value="1"/>
</dbReference>
<dbReference type="PROSITE" id="PS51286">
    <property type="entry name" value="RAP"/>
    <property type="match status" value="1"/>
</dbReference>
<evidence type="ECO:0000313" key="6">
    <source>
        <dbReference type="Proteomes" id="UP001162162"/>
    </source>
</evidence>
<proteinExistence type="predicted"/>
<reference evidence="5" key="1">
    <citation type="journal article" date="2023" name="Insect Mol. Biol.">
        <title>Genome sequencing provides insights into the evolution of gene families encoding plant cell wall-degrading enzymes in longhorned beetles.</title>
        <authorList>
            <person name="Shin N.R."/>
            <person name="Okamura Y."/>
            <person name="Kirsch R."/>
            <person name="Pauchet Y."/>
        </authorList>
    </citation>
    <scope>NUCLEOTIDE SEQUENCE</scope>
    <source>
        <strain evidence="5">AMC_N1</strain>
    </source>
</reference>
<sequence>MAEGSTEAKPKLQIKHDWYQTEEAVVITVLVKNVKQEFLKVNISDASVNVDIRLPDFEDCDMCFNLAHQVIAEQSSYKLTPSKIEIKLKKTEGIRWDKLEGVPSTEAIKAIPQDPVPQLSGPPSYPTSKKGKDWSAVEKEITKQEQQEKPEGEEALNKLFQEIYGKGSDEVKRAMNKSYMESGGTVLKNPPRNLHISATNEAKLFFDHENSYAFEIISRDPPVSTISPDNKVKTTEEFNAALDQNWRASSASEIVKTFINVKDYCIENGIAVSDARFDKLVDGLMDHCETLTDTELADLLSCLCDYPPCQFYTSHNFHDIWSCLDDICCWKMIGWDTEKMFIYANLWYKLNLGKLCDYVFVLIDRLTRRADSLSKDQLYEYALEKQIENMNVDEMAVVAMGYFKTKTKIKLITVAQAMVKRVTENSKSVHEISLTAILKILRYSKQTKIVSDFLPMLDNLSEEIDRLSHLCCLHMALLGTGLHILHNKSLQRVSEKIVRDIADVEKVRLKDIERLLNVLTLFDFVPKTEPDLHQAALGALHAEEREKEYILYPKCLPSSLYYLSLRNIYSYDLMNKVLDKDYITETYGKTAKNIPQVLLSLDASIDIECPDYEGNRLPRESLRLKAAKWLTEFTPSYDQPKKITAADQLVLDTIDTVKAIVKDERFIYVDHVLPHFSRADIVLCKDKTTGSFVKPLGFEKYVLGDVMFPKRDDTLQWFAIVILGWNNTIRESSLPLGNMIMKQRQLEKMGYTPVFVIWNEFLRLSQEDKIEYMLRKLS</sequence>
<feature type="domain" description="CS" evidence="3">
    <location>
        <begin position="11"/>
        <end position="100"/>
    </location>
</feature>
<dbReference type="InterPro" id="IPR007052">
    <property type="entry name" value="CS_dom"/>
</dbReference>
<dbReference type="InterPro" id="IPR007699">
    <property type="entry name" value="SGS_dom"/>
</dbReference>
<gene>
    <name evidence="5" type="ORF">NQ318_005754</name>
</gene>
<dbReference type="Pfam" id="PF04969">
    <property type="entry name" value="CS"/>
    <property type="match status" value="1"/>
</dbReference>
<evidence type="ECO:0000259" key="4">
    <source>
        <dbReference type="PROSITE" id="PS51286"/>
    </source>
</evidence>
<evidence type="ECO:0000259" key="3">
    <source>
        <dbReference type="PROSITE" id="PS51203"/>
    </source>
</evidence>
<dbReference type="PROSITE" id="PS51203">
    <property type="entry name" value="CS"/>
    <property type="match status" value="1"/>
</dbReference>
<name>A0AAV8YTZ2_9CUCU</name>
<dbReference type="Proteomes" id="UP001162162">
    <property type="component" value="Unassembled WGS sequence"/>
</dbReference>
<accession>A0AAV8YTZ2</accession>
<dbReference type="InterPro" id="IPR008978">
    <property type="entry name" value="HSP20-like_chaperone"/>
</dbReference>
<keyword evidence="6" id="KW-1185">Reference proteome</keyword>
<dbReference type="GO" id="GO:0005737">
    <property type="term" value="C:cytoplasm"/>
    <property type="evidence" value="ECO:0007669"/>
    <property type="project" value="UniProtKB-ARBA"/>
</dbReference>
<dbReference type="SMART" id="SM00952">
    <property type="entry name" value="RAP"/>
    <property type="match status" value="1"/>
</dbReference>
<feature type="region of interest" description="Disordered" evidence="1">
    <location>
        <begin position="110"/>
        <end position="135"/>
    </location>
</feature>
<evidence type="ECO:0000256" key="1">
    <source>
        <dbReference type="SAM" id="MobiDB-lite"/>
    </source>
</evidence>
<dbReference type="FunFam" id="2.60.40.790:FF:000012">
    <property type="entry name" value="SGT1 homolog, MIS12 kinetochore complex assembly cochaperone"/>
    <property type="match status" value="1"/>
</dbReference>
<dbReference type="PROSITE" id="PS51048">
    <property type="entry name" value="SGS"/>
    <property type="match status" value="1"/>
</dbReference>
<protein>
    <submittedName>
        <fullName evidence="5">Uncharacterized protein</fullName>
    </submittedName>
</protein>
<dbReference type="InterPro" id="IPR044563">
    <property type="entry name" value="Sgt1-like"/>
</dbReference>
<evidence type="ECO:0000313" key="5">
    <source>
        <dbReference type="EMBL" id="KAJ8954160.1"/>
    </source>
</evidence>
<organism evidence="5 6">
    <name type="scientific">Aromia moschata</name>
    <dbReference type="NCBI Taxonomy" id="1265417"/>
    <lineage>
        <taxon>Eukaryota</taxon>
        <taxon>Metazoa</taxon>
        <taxon>Ecdysozoa</taxon>
        <taxon>Arthropoda</taxon>
        <taxon>Hexapoda</taxon>
        <taxon>Insecta</taxon>
        <taxon>Pterygota</taxon>
        <taxon>Neoptera</taxon>
        <taxon>Endopterygota</taxon>
        <taxon>Coleoptera</taxon>
        <taxon>Polyphaga</taxon>
        <taxon>Cucujiformia</taxon>
        <taxon>Chrysomeloidea</taxon>
        <taxon>Cerambycidae</taxon>
        <taxon>Cerambycinae</taxon>
        <taxon>Callichromatini</taxon>
        <taxon>Aromia</taxon>
    </lineage>
</organism>
<dbReference type="InterPro" id="IPR013584">
    <property type="entry name" value="RAP"/>
</dbReference>
<dbReference type="EMBL" id="JAPWTK010000050">
    <property type="protein sequence ID" value="KAJ8954160.1"/>
    <property type="molecule type" value="Genomic_DNA"/>
</dbReference>